<accession>A0A7C9KZC0</accession>
<proteinExistence type="predicted"/>
<keyword evidence="2" id="KW-1185">Reference proteome</keyword>
<dbReference type="RefSeq" id="WP_152578308.1">
    <property type="nucleotide sequence ID" value="NZ_JAATJI010000001.1"/>
</dbReference>
<protein>
    <submittedName>
        <fullName evidence="1">HAD family hydrolase</fullName>
    </submittedName>
</protein>
<dbReference type="SUPFAM" id="SSF56784">
    <property type="entry name" value="HAD-like"/>
    <property type="match status" value="1"/>
</dbReference>
<dbReference type="InterPro" id="IPR036412">
    <property type="entry name" value="HAD-like_sf"/>
</dbReference>
<keyword evidence="1" id="KW-0378">Hydrolase</keyword>
<name>A0A7C9KZC0_9SPHN</name>
<reference evidence="1 2" key="1">
    <citation type="submission" date="2019-09" db="EMBL/GenBank/DDBJ databases">
        <title>Polymorphobacter sp. isolated from a lake in China.</title>
        <authorList>
            <person name="Liu Z."/>
        </authorList>
    </citation>
    <scope>NUCLEOTIDE SEQUENCE [LARGE SCALE GENOMIC DNA]</scope>
    <source>
        <strain evidence="1 2">D40P</strain>
    </source>
</reference>
<dbReference type="GO" id="GO:0016787">
    <property type="term" value="F:hydrolase activity"/>
    <property type="evidence" value="ECO:0007669"/>
    <property type="project" value="UniProtKB-KW"/>
</dbReference>
<gene>
    <name evidence="1" type="ORF">F3168_11230</name>
</gene>
<dbReference type="Proteomes" id="UP000481327">
    <property type="component" value="Unassembled WGS sequence"/>
</dbReference>
<comment type="caution">
    <text evidence="1">The sequence shown here is derived from an EMBL/GenBank/DDBJ whole genome shotgun (WGS) entry which is preliminary data.</text>
</comment>
<dbReference type="AlphaFoldDB" id="A0A7C9KZC0"/>
<sequence length="204" mass="22004">MSRPLVISDCDGVLLEFVAPFVAYLDSVHDLTLRLDTFALTGNVRRRDGSAVAPAEFPPLLDGFFTTHMSTQRPVAGAAAALADLATWCDVVVLTNIADHHALRRTDELALVGMPYRVIGNHGTKGGPIKALIDEYGPSATVFIDDLPPNHSSARDHAPEVHRVHMVAETSLRSLLPAAPDADVRIDDWHLALPHITSILKGPS</sequence>
<evidence type="ECO:0000313" key="2">
    <source>
        <dbReference type="Proteomes" id="UP000481327"/>
    </source>
</evidence>
<organism evidence="1 2">
    <name type="scientific">Sandarakinorhabdus fusca</name>
    <dbReference type="NCBI Taxonomy" id="1439888"/>
    <lineage>
        <taxon>Bacteria</taxon>
        <taxon>Pseudomonadati</taxon>
        <taxon>Pseudomonadota</taxon>
        <taxon>Alphaproteobacteria</taxon>
        <taxon>Sphingomonadales</taxon>
        <taxon>Sphingosinicellaceae</taxon>
        <taxon>Sandarakinorhabdus</taxon>
    </lineage>
</organism>
<dbReference type="EMBL" id="WIOL01000004">
    <property type="protein sequence ID" value="MQT17828.1"/>
    <property type="molecule type" value="Genomic_DNA"/>
</dbReference>
<dbReference type="OrthoDB" id="7192139at2"/>
<evidence type="ECO:0000313" key="1">
    <source>
        <dbReference type="EMBL" id="MQT17828.1"/>
    </source>
</evidence>